<accession>A0A1Y4LYS2</accession>
<dbReference type="Proteomes" id="UP000195447">
    <property type="component" value="Unassembled WGS sequence"/>
</dbReference>
<evidence type="ECO:0000313" key="2">
    <source>
        <dbReference type="EMBL" id="OUP61734.1"/>
    </source>
</evidence>
<comment type="caution">
    <text evidence="2">The sequence shown here is derived from an EMBL/GenBank/DDBJ whole genome shotgun (WGS) entry which is preliminary data.</text>
</comment>
<keyword evidence="3" id="KW-1185">Reference proteome</keyword>
<dbReference type="AlphaFoldDB" id="A0A1Y4LYS2"/>
<reference evidence="2" key="2">
    <citation type="journal article" date="2018" name="BMC Genomics">
        <title>Whole genome sequencing and function prediction of 133 gut anaerobes isolated from chicken caecum in pure cultures.</title>
        <authorList>
            <person name="Medvecky M."/>
            <person name="Cejkova D."/>
            <person name="Polansky O."/>
            <person name="Karasova D."/>
            <person name="Kubasova T."/>
            <person name="Cizek A."/>
            <person name="Rychlik I."/>
        </authorList>
    </citation>
    <scope>NUCLEOTIDE SEQUENCE</scope>
    <source>
        <strain evidence="2">An178</strain>
    </source>
</reference>
<dbReference type="Proteomes" id="UP001220658">
    <property type="component" value="Unassembled WGS sequence"/>
</dbReference>
<evidence type="ECO:0000313" key="1">
    <source>
        <dbReference type="EMBL" id="MDC0828318.1"/>
    </source>
</evidence>
<dbReference type="EMBL" id="JAQNCK010000014">
    <property type="protein sequence ID" value="MDC0828318.1"/>
    <property type="molecule type" value="Genomic_DNA"/>
</dbReference>
<dbReference type="EMBL" id="NFKM01000002">
    <property type="protein sequence ID" value="OUP61734.1"/>
    <property type="molecule type" value="Genomic_DNA"/>
</dbReference>
<sequence length="81" mass="9556">MNEDKVIEQIARPIIEQLKKLDNSEIQKKWNQIPKIHFVRDDGMEGPLVIDGVEINDEFIEKLEAYVQEELEMLEKPTILH</sequence>
<reference evidence="1" key="3">
    <citation type="submission" date="2023-01" db="EMBL/GenBank/DDBJ databases">
        <title>Human gut microbiome strain richness.</title>
        <authorList>
            <person name="Chen-Liaw A."/>
        </authorList>
    </citation>
    <scope>NUCLEOTIDE SEQUENCE</scope>
    <source>
        <strain evidence="1">D55st1_G4_D55t1_190419</strain>
    </source>
</reference>
<protein>
    <submittedName>
        <fullName evidence="2">Uncharacterized protein</fullName>
    </submittedName>
</protein>
<proteinExistence type="predicted"/>
<organism evidence="2 3">
    <name type="scientific">Faecalitalea cylindroides</name>
    <dbReference type="NCBI Taxonomy" id="39483"/>
    <lineage>
        <taxon>Bacteria</taxon>
        <taxon>Bacillati</taxon>
        <taxon>Bacillota</taxon>
        <taxon>Erysipelotrichia</taxon>
        <taxon>Erysipelotrichales</taxon>
        <taxon>Erysipelotrichaceae</taxon>
        <taxon>Faecalitalea</taxon>
    </lineage>
</organism>
<dbReference type="GeneID" id="79877350"/>
<dbReference type="RefSeq" id="WP_015536026.1">
    <property type="nucleotide sequence ID" value="NZ_CABKSV010000039.1"/>
</dbReference>
<evidence type="ECO:0000313" key="3">
    <source>
        <dbReference type="Proteomes" id="UP000195447"/>
    </source>
</evidence>
<reference evidence="3" key="1">
    <citation type="submission" date="2017-04" db="EMBL/GenBank/DDBJ databases">
        <title>Function of individual gut microbiota members based on whole genome sequencing of pure cultures obtained from chicken caecum.</title>
        <authorList>
            <person name="Medvecky M."/>
            <person name="Cejkova D."/>
            <person name="Polansky O."/>
            <person name="Karasova D."/>
            <person name="Kubasova T."/>
            <person name="Cizek A."/>
            <person name="Rychlik I."/>
        </authorList>
    </citation>
    <scope>NUCLEOTIDE SEQUENCE [LARGE SCALE GENOMIC DNA]</scope>
    <source>
        <strain evidence="3">An178</strain>
    </source>
</reference>
<gene>
    <name evidence="2" type="ORF">B5F14_01895</name>
    <name evidence="1" type="ORF">POG00_06275</name>
</gene>
<name>A0A1Y4LYS2_9FIRM</name>